<evidence type="ECO:0000256" key="5">
    <source>
        <dbReference type="ARBA" id="ARBA00022737"/>
    </source>
</evidence>
<dbReference type="FunFam" id="3.40.50.980:FF:000002">
    <property type="entry name" value="Enterobactin synthetase component F"/>
    <property type="match status" value="1"/>
</dbReference>
<dbReference type="GO" id="GO:0031177">
    <property type="term" value="F:phosphopantetheine binding"/>
    <property type="evidence" value="ECO:0007669"/>
    <property type="project" value="InterPro"/>
</dbReference>
<gene>
    <name evidence="9" type="ORF">FHS44_006106</name>
</gene>
<dbReference type="GO" id="GO:0008610">
    <property type="term" value="P:lipid biosynthetic process"/>
    <property type="evidence" value="ECO:0007669"/>
    <property type="project" value="UniProtKB-ARBA"/>
</dbReference>
<comment type="caution">
    <text evidence="9">The sequence shown here is derived from an EMBL/GenBank/DDBJ whole genome shotgun (WGS) entry which is preliminary data.</text>
</comment>
<dbReference type="InterPro" id="IPR009081">
    <property type="entry name" value="PP-bd_ACP"/>
</dbReference>
<name>A0A7W7QSI1_9ACTN</name>
<evidence type="ECO:0000256" key="6">
    <source>
        <dbReference type="ARBA" id="ARBA00023194"/>
    </source>
</evidence>
<dbReference type="InterPro" id="IPR023213">
    <property type="entry name" value="CAT-like_dom_sf"/>
</dbReference>
<dbReference type="InterPro" id="IPR001242">
    <property type="entry name" value="Condensation_dom"/>
</dbReference>
<dbReference type="PANTHER" id="PTHR45527:SF1">
    <property type="entry name" value="FATTY ACID SYNTHASE"/>
    <property type="match status" value="1"/>
</dbReference>
<dbReference type="InterPro" id="IPR020806">
    <property type="entry name" value="PKS_PP-bd"/>
</dbReference>
<reference evidence="9 10" key="1">
    <citation type="submission" date="2020-08" db="EMBL/GenBank/DDBJ databases">
        <title>Genomic Encyclopedia of Type Strains, Phase III (KMG-III): the genomes of soil and plant-associated and newly described type strains.</title>
        <authorList>
            <person name="Whitman W."/>
        </authorList>
    </citation>
    <scope>NUCLEOTIDE SEQUENCE [LARGE SCALE GENOMIC DNA]</scope>
    <source>
        <strain evidence="9 10">CECT 8840</strain>
    </source>
</reference>
<evidence type="ECO:0000256" key="2">
    <source>
        <dbReference type="ARBA" id="ARBA00006432"/>
    </source>
</evidence>
<comment type="cofactor">
    <cofactor evidence="1">
        <name>pantetheine 4'-phosphate</name>
        <dbReference type="ChEBI" id="CHEBI:47942"/>
    </cofactor>
</comment>
<proteinExistence type="inferred from homology"/>
<keyword evidence="3" id="KW-0596">Phosphopantetheine</keyword>
<dbReference type="PROSITE" id="PS00455">
    <property type="entry name" value="AMP_BINDING"/>
    <property type="match status" value="3"/>
</dbReference>
<dbReference type="Gene3D" id="3.30.559.10">
    <property type="entry name" value="Chloramphenicol acetyltransferase-like domain"/>
    <property type="match status" value="3"/>
</dbReference>
<accession>A0A7W7QSI1</accession>
<dbReference type="NCBIfam" id="TIGR01733">
    <property type="entry name" value="AA-adenyl-dom"/>
    <property type="match status" value="3"/>
</dbReference>
<keyword evidence="10" id="KW-1185">Reference proteome</keyword>
<dbReference type="SUPFAM" id="SSF52777">
    <property type="entry name" value="CoA-dependent acyltransferases"/>
    <property type="match status" value="6"/>
</dbReference>
<dbReference type="Gene3D" id="3.40.50.980">
    <property type="match status" value="4"/>
</dbReference>
<feature type="domain" description="Carrier" evidence="8">
    <location>
        <begin position="1552"/>
        <end position="1626"/>
    </location>
</feature>
<evidence type="ECO:0000259" key="8">
    <source>
        <dbReference type="PROSITE" id="PS50075"/>
    </source>
</evidence>
<dbReference type="Gene3D" id="1.10.1200.10">
    <property type="entry name" value="ACP-like"/>
    <property type="match status" value="3"/>
</dbReference>
<dbReference type="FunFam" id="3.30.300.30:FF:000010">
    <property type="entry name" value="Enterobactin synthetase component F"/>
    <property type="match status" value="3"/>
</dbReference>
<feature type="compositionally biased region" description="Basic and acidic residues" evidence="7">
    <location>
        <begin position="3034"/>
        <end position="3048"/>
    </location>
</feature>
<dbReference type="NCBIfam" id="NF003417">
    <property type="entry name" value="PRK04813.1"/>
    <property type="match status" value="3"/>
</dbReference>
<evidence type="ECO:0000256" key="1">
    <source>
        <dbReference type="ARBA" id="ARBA00001957"/>
    </source>
</evidence>
<dbReference type="PROSITE" id="PS00012">
    <property type="entry name" value="PHOSPHOPANTETHEINE"/>
    <property type="match status" value="2"/>
</dbReference>
<dbReference type="Pfam" id="PF13193">
    <property type="entry name" value="AMP-binding_C"/>
    <property type="match status" value="3"/>
</dbReference>
<keyword evidence="6" id="KW-0045">Antibiotic biosynthesis</keyword>
<organism evidence="9 10">
    <name type="scientific">Streptosporangium saharense</name>
    <dbReference type="NCBI Taxonomy" id="1706840"/>
    <lineage>
        <taxon>Bacteria</taxon>
        <taxon>Bacillati</taxon>
        <taxon>Actinomycetota</taxon>
        <taxon>Actinomycetes</taxon>
        <taxon>Streptosporangiales</taxon>
        <taxon>Streptosporangiaceae</taxon>
        <taxon>Streptosporangium</taxon>
    </lineage>
</organism>
<dbReference type="GO" id="GO:0017000">
    <property type="term" value="P:antibiotic biosynthetic process"/>
    <property type="evidence" value="ECO:0007669"/>
    <property type="project" value="UniProtKB-KW"/>
</dbReference>
<dbReference type="InterPro" id="IPR045851">
    <property type="entry name" value="AMP-bd_C_sf"/>
</dbReference>
<comment type="similarity">
    <text evidence="2">Belongs to the ATP-dependent AMP-binding enzyme family.</text>
</comment>
<dbReference type="Gene3D" id="3.40.50.12780">
    <property type="entry name" value="N-terminal domain of ligase-like"/>
    <property type="match status" value="1"/>
</dbReference>
<evidence type="ECO:0000256" key="4">
    <source>
        <dbReference type="ARBA" id="ARBA00022553"/>
    </source>
</evidence>
<dbReference type="InterPro" id="IPR042099">
    <property type="entry name" value="ANL_N_sf"/>
</dbReference>
<dbReference type="NCBIfam" id="TIGR01720">
    <property type="entry name" value="NRPS-para261"/>
    <property type="match status" value="1"/>
</dbReference>
<dbReference type="InterPro" id="IPR025110">
    <property type="entry name" value="AMP-bd_C"/>
</dbReference>
<dbReference type="FunFam" id="2.30.38.10:FF:000001">
    <property type="entry name" value="Non-ribosomal peptide synthetase PvdI"/>
    <property type="match status" value="3"/>
</dbReference>
<evidence type="ECO:0000256" key="3">
    <source>
        <dbReference type="ARBA" id="ARBA00022450"/>
    </source>
</evidence>
<dbReference type="Pfam" id="PF00501">
    <property type="entry name" value="AMP-binding"/>
    <property type="match status" value="3"/>
</dbReference>
<evidence type="ECO:0000313" key="9">
    <source>
        <dbReference type="EMBL" id="MBB4918970.1"/>
    </source>
</evidence>
<dbReference type="FunFam" id="3.40.50.980:FF:000001">
    <property type="entry name" value="Non-ribosomal peptide synthetase"/>
    <property type="match status" value="1"/>
</dbReference>
<dbReference type="GO" id="GO:0044550">
    <property type="term" value="P:secondary metabolite biosynthetic process"/>
    <property type="evidence" value="ECO:0007669"/>
    <property type="project" value="UniProtKB-ARBA"/>
</dbReference>
<dbReference type="CDD" id="cd17643">
    <property type="entry name" value="A_NRPS_Cytc1-like"/>
    <property type="match status" value="1"/>
</dbReference>
<keyword evidence="4" id="KW-0597">Phosphoprotein</keyword>
<dbReference type="RefSeq" id="WP_184720729.1">
    <property type="nucleotide sequence ID" value="NZ_JACHJP010000008.1"/>
</dbReference>
<dbReference type="Proteomes" id="UP000552644">
    <property type="component" value="Unassembled WGS sequence"/>
</dbReference>
<keyword evidence="5" id="KW-0677">Repeat</keyword>
<dbReference type="InterPro" id="IPR020845">
    <property type="entry name" value="AMP-binding_CS"/>
</dbReference>
<dbReference type="Gene3D" id="2.30.38.10">
    <property type="entry name" value="Luciferase, Domain 3"/>
    <property type="match status" value="2"/>
</dbReference>
<dbReference type="GO" id="GO:0072330">
    <property type="term" value="P:monocarboxylic acid biosynthetic process"/>
    <property type="evidence" value="ECO:0007669"/>
    <property type="project" value="UniProtKB-ARBA"/>
</dbReference>
<dbReference type="EMBL" id="JACHJP010000008">
    <property type="protein sequence ID" value="MBB4918970.1"/>
    <property type="molecule type" value="Genomic_DNA"/>
</dbReference>
<dbReference type="InterPro" id="IPR006162">
    <property type="entry name" value="Ppantetheine_attach_site"/>
</dbReference>
<dbReference type="FunFam" id="1.10.1200.10:FF:000016">
    <property type="entry name" value="Non-ribosomal peptide synthase"/>
    <property type="match status" value="1"/>
</dbReference>
<protein>
    <submittedName>
        <fullName evidence="9">Amino acid adenylation domain-containing protein/non-ribosomal peptide synthase protein (TIGR01720 family)</fullName>
    </submittedName>
</protein>
<dbReference type="SUPFAM" id="SSF47336">
    <property type="entry name" value="ACP-like"/>
    <property type="match status" value="3"/>
</dbReference>
<dbReference type="FunFam" id="1.10.1200.10:FF:000005">
    <property type="entry name" value="Nonribosomal peptide synthetase 1"/>
    <property type="match status" value="2"/>
</dbReference>
<dbReference type="GO" id="GO:0003824">
    <property type="term" value="F:catalytic activity"/>
    <property type="evidence" value="ECO:0007669"/>
    <property type="project" value="InterPro"/>
</dbReference>
<dbReference type="InterPro" id="IPR036736">
    <property type="entry name" value="ACP-like_sf"/>
</dbReference>
<dbReference type="InterPro" id="IPR010060">
    <property type="entry name" value="NRPS_synth"/>
</dbReference>
<dbReference type="Pfam" id="PF00550">
    <property type="entry name" value="PP-binding"/>
    <property type="match status" value="3"/>
</dbReference>
<feature type="domain" description="Carrier" evidence="8">
    <location>
        <begin position="521"/>
        <end position="596"/>
    </location>
</feature>
<dbReference type="GO" id="GO:0005737">
    <property type="term" value="C:cytoplasm"/>
    <property type="evidence" value="ECO:0007669"/>
    <property type="project" value="TreeGrafter"/>
</dbReference>
<dbReference type="CDD" id="cd19543">
    <property type="entry name" value="DCL_NRPS"/>
    <property type="match status" value="1"/>
</dbReference>
<dbReference type="PANTHER" id="PTHR45527">
    <property type="entry name" value="NONRIBOSOMAL PEPTIDE SYNTHETASE"/>
    <property type="match status" value="1"/>
</dbReference>
<dbReference type="Pfam" id="PF00668">
    <property type="entry name" value="Condensation"/>
    <property type="match status" value="3"/>
</dbReference>
<feature type="region of interest" description="Disordered" evidence="7">
    <location>
        <begin position="3034"/>
        <end position="3056"/>
    </location>
</feature>
<dbReference type="CDD" id="cd05930">
    <property type="entry name" value="A_NRPS"/>
    <property type="match status" value="2"/>
</dbReference>
<dbReference type="PROSITE" id="PS50075">
    <property type="entry name" value="CARRIER"/>
    <property type="match status" value="3"/>
</dbReference>
<dbReference type="InterPro" id="IPR010071">
    <property type="entry name" value="AA_adenyl_dom"/>
</dbReference>
<dbReference type="Gene3D" id="3.30.559.30">
    <property type="entry name" value="Nonribosomal peptide synthetase, condensation domain"/>
    <property type="match status" value="3"/>
</dbReference>
<feature type="domain" description="Carrier" evidence="8">
    <location>
        <begin position="3055"/>
        <end position="3130"/>
    </location>
</feature>
<evidence type="ECO:0000256" key="7">
    <source>
        <dbReference type="SAM" id="MobiDB-lite"/>
    </source>
</evidence>
<dbReference type="SMART" id="SM00823">
    <property type="entry name" value="PKS_PP"/>
    <property type="match status" value="3"/>
</dbReference>
<dbReference type="CDD" id="cd19534">
    <property type="entry name" value="E_NRPS"/>
    <property type="match status" value="1"/>
</dbReference>
<dbReference type="Gene3D" id="3.30.300.30">
    <property type="match status" value="3"/>
</dbReference>
<sequence>MVDWHERRLEELFADQVARTPDNPAVSFEDRSLTYRELDAAAERLAGALTEEGAGPERFVAVVLPRSLDLVVTVLAVLKAGAGYVPVEPDTPAERVEYVLGNSRPVLVVTTAEIAATLPTETPKLLVDDPSTWKRQTREAVPGTPDNPAYVIYTSGSTGRPKGVIVPHRNVTRLFGSTAHWYGFGERDVWPLFHSIAFDFSVWELWGALLYGGHLVVVPKAVTHSPLDFLRLLVDRQVTVLNQTPSAFYQLMAADRDNPELGRGLRLRYTIFGGEALDFRALADWYERHPDDAPALVNMYGITETTVHVSYFAVDSAGAAAATGSPIGEPIPDLRLHVLDESLRPVSPGEDGELYVGGPGLARGYAGSPGLTAERFVACPFGPPGSRMYRTGDLVRRTRDGGLEYLRRNDQQVKIRGFRIELGEIDNALVSEPSVAQAAVVVREDRPGERRLVAYVVPSGTAPAPTPSLLRDALSWRLPGYMVPAAFHVMDRFPLTVNGKLDRAALPAPRREDSVEADFTAPRDETETALAEIWRQVLGLERVGVRDSFFDLGGDSLSAVRVLSRIQAATGVRLTPHDLFETPTVAELAARPELRAGTPTRPIPAARRTGPSPLSATQRRFWLYHQLNPGEVEYNVHTALRLRGALDRDALRGALGALLARHEALRTTVVVTEGQPAALVRPSDDAGMPLAYADLTGLDGEARESEQDRLLARETATPFDLEHGPLARALLIRRGQDEHVLVLGVHHMAVDGWSLNTLVGELAALYSGADLEPLGIGYLDYAAWQGEEFDESRLDPQIRYWRERLADLPPLELPTDRPRPAVRTSAGAAKRLTLGPDLLTRLREYGQANGATLFMTLVAAGQVLLARYGGTRDVAVGTATSGRDRPELEGIVGAFINTVVLRSTVDDRLSFTAFLDRVRETVLGALANQDVPFDRLVDELCQERDASRTPLVQAMIVLQNAPAAETAGGFGGLRAERLALPRPAAVFDLTLEFTERPDALDVMIEYNTDLFDAETVERISVHLRTLLDNLLAGPERPLGEVPMLDDAERRRLLVEWNGAAEAPRPGEPVHRRVARWAAVRPEAVAIASAGTSLTYAELDGLANRLANRLRGLGVGRGSSVVLRLGREPELAVAMLGVLKAGGAFVQTAPDIPAARFAHIVRETGAPVVVATGDLPETGATVVDLAVGEWPDTDPLVEVEWDDLAYVIYTSGSTGLPKGVMVSHLGLANLCEWHLRAFGIGQEDRASHLAGLGFDATVWELWPYLYGGARIDQPDQDTLDDPGALVAWFTRQGTTTAFVPTPRIESLLDEPGITGTRLRTVLTGGDVLHRRPAPGLPFTLVNAYGPTENAVVATAGPVGQGTGLPSIGGPIDGTAAYVLDGHGAPVPVGVPGELHLRGAGLARGYAGRPDLTAERFVACPFGPPGSRMYRTGDLVRWRPDGTLDFLGRADDQVKIRGYRIELGEIENVLGAHPAVAQAVVVVRQARQLVAYVVAEPGARVDSADLAGHVGLHLPGYMVPSAFVPLDSMPLSANGKIDRAALPSPAVPVETHTAPATPVERLLADIWAEVLGAERVGTEDNFFALGGDSILSLQVVARVRAAGFRLHSKDLFRWQTIAVLAPGLTPLNETRSPEASPYGKQPLTPIQHWFLTHRGVGARFEQFVVAELAGEPDVAALRAAVSALVGHHDALRTRLVQDGDRWAQETVPAEHATVFHTVDLSGVAAEELDAAVERESARVATALDPVTGPVFTAVLFTVGQSRQARLALIAHHLVVDGVSWRVLLDDLERAYHRRELEAVTSSVGDWSRRLAAHAAGGGLADQLPFWEGVTRGNDGTLPLDGHGANRVADTRQVRVRLDAARTTALLRDVPPVYRTEINDVLLAALTPVLSGWTGRERVVIALEGHGREELFDDVDLSRTVGWFTSYFPVALADPGDGDWGERLKAVKERVRAIPLRGLGYGALRHYGADEGRLAGDPLPPVSFNYLGRFDGPVKTGGLYSAVSGIGLREDRDATRLHLIDIVGQVIDGELEFAWSYSEGLHREETVRRLGEEFVENLARVVAHCAEPGAGGRTPSDFPSAGLGQADIDRLVGDGRSVADVYPLTQMQSGLLFHSLMDREQGTYQEQLSFTLKDVHRPDLLEAAWQRVVDREPVLRTSLVWDGLPEPLQVVHTAARCPVTRLDWSALDEEGQRRAAEDHLRQDKERRLDIGAAPLTRIALADLGGHRIQVFWTFHHILFDGWSTMQVLSEVLGEYTALAGEGEFAAPRRRPFADYVSWLAAQDLTEAEEYWRRTLAGVEARTPLPYDRPRTDDQRAVTPAESGLTLSPEISRRLYAAARECRVTVNTLIQGAWAVLLARYSGERTVCFGATVASRPDDLDGADTMIGLMINTLPALVEVDQDADLGGWLHRLQEEQAEARRHGHMSLTEVRSCAPLRDDTTLFDSIVAFDNYPADLAIGERYGLGFPDITASNSSSYPMNVIVHAGERLSLLLHYDSELFDTATAERIAGHLGTLLGEIARDPGRKVGDLPILTEQERRLIVEEWTATASEADIDRRVERVIAEHARIRPEAVALIHEGRHVSYAELDRQANRFAHHLLSVGVGRETLVGVSVERSVEAIVAILGVLKAGGAYLPLDPDFPAERLRTMLDDARPPLLLTQEHLLGRLPETGAAVLSVERVIALAATRPETAPPIPGGARDMAYVIYTSGSTGRPKGAVIEHRALCNITTVGHRWYGLGPGSRVMQLYTMSFDGSVWEIFKALTAGATLVIPDPEAQRSPTTLARHLHEHGITAMTMPPAAVVAVDPRAVPDLVNLGLGGDVLPPELAREWSRGRRLMNVYGPTETAVAVCRFRVEDGAVYRNVPIGTPADNIRLYVLDDRLRVVPVGVTGELYVGGAGLARGYLNRPDLSALAFVADPFGPPGSRLYRTGDLVRWNARGQLEFGGRVDHQIKLRGFRIELGEIESALLALPEVADAVVVAAQDDSGHRRLVGYVVPRQDDAPRSEALREALAATLPAYMVPSVFVTLPRLPLSPTGKVDRRALPAPRREDGTSTGYVAPRDPTEEALAQIWTDLLGGERIGVEDNFFDLGGDSVTSLRLMARMGRAFGVEVSPRDFFEAPTIASLAELLRRKILADWEQAAVSGTEIGGQA</sequence>
<dbReference type="InterPro" id="IPR000873">
    <property type="entry name" value="AMP-dep_synth/lig_dom"/>
</dbReference>
<dbReference type="FunFam" id="3.40.50.12780:FF:000012">
    <property type="entry name" value="Non-ribosomal peptide synthetase"/>
    <property type="match status" value="2"/>
</dbReference>
<dbReference type="SUPFAM" id="SSF56801">
    <property type="entry name" value="Acetyl-CoA synthetase-like"/>
    <property type="match status" value="3"/>
</dbReference>
<feature type="region of interest" description="Disordered" evidence="7">
    <location>
        <begin position="2300"/>
        <end position="2319"/>
    </location>
</feature>
<dbReference type="GO" id="GO:0043041">
    <property type="term" value="P:amino acid activation for nonribosomal peptide biosynthetic process"/>
    <property type="evidence" value="ECO:0007669"/>
    <property type="project" value="TreeGrafter"/>
</dbReference>
<dbReference type="CDD" id="cd19531">
    <property type="entry name" value="LCL_NRPS-like"/>
    <property type="match status" value="1"/>
</dbReference>
<evidence type="ECO:0000313" key="10">
    <source>
        <dbReference type="Proteomes" id="UP000552644"/>
    </source>
</evidence>